<dbReference type="InterPro" id="IPR050122">
    <property type="entry name" value="RTK"/>
</dbReference>
<organism evidence="19 20">
    <name type="scientific">Macrostomum lignano</name>
    <dbReference type="NCBI Taxonomy" id="282301"/>
    <lineage>
        <taxon>Eukaryota</taxon>
        <taxon>Metazoa</taxon>
        <taxon>Spiralia</taxon>
        <taxon>Lophotrochozoa</taxon>
        <taxon>Platyhelminthes</taxon>
        <taxon>Rhabditophora</taxon>
        <taxon>Macrostomorpha</taxon>
        <taxon>Macrostomida</taxon>
        <taxon>Macrostomidae</taxon>
        <taxon>Macrostomum</taxon>
    </lineage>
</organism>
<dbReference type="GO" id="GO:0051897">
    <property type="term" value="P:positive regulation of phosphatidylinositol 3-kinase/protein kinase B signal transduction"/>
    <property type="evidence" value="ECO:0007669"/>
    <property type="project" value="TreeGrafter"/>
</dbReference>
<feature type="domain" description="Protein kinase" evidence="17">
    <location>
        <begin position="1086"/>
        <end position="1362"/>
    </location>
</feature>
<evidence type="ECO:0000259" key="17">
    <source>
        <dbReference type="PROSITE" id="PS50011"/>
    </source>
</evidence>
<evidence type="ECO:0000256" key="10">
    <source>
        <dbReference type="ARBA" id="ARBA00023170"/>
    </source>
</evidence>
<evidence type="ECO:0000256" key="8">
    <source>
        <dbReference type="ARBA" id="ARBA00023136"/>
    </source>
</evidence>
<evidence type="ECO:0000256" key="6">
    <source>
        <dbReference type="ARBA" id="ARBA00022840"/>
    </source>
</evidence>
<feature type="chain" id="PRO_5009319643" evidence="16">
    <location>
        <begin position="22"/>
        <end position="1383"/>
    </location>
</feature>
<dbReference type="InterPro" id="IPR017441">
    <property type="entry name" value="Protein_kinase_ATP_BS"/>
</dbReference>
<sequence>MPAKVLKLLLLLIVQAYLLQGRESGFHCRNSQQPLRLVHRLDGSRFSSSSHYSQFNASQAKISNDGTDNQNDQAWCPNVPLRQNAMSEWIMVTFPDVKIINNLLTAPRLHKAADSGEQSKQLFIQYRRSEAEQFRNYSMLSFSQGKLQSKSIIKGNTDVKDKKNYVSLKPPLVAKQVRIFPLNPDERDTNVCLKFELFGCPDYQGLLAYSAPQGHTAAGGRANFTDHYYDGRVVRGRLVGGLGQLSDYISSSASPGMDPNNDGLAGLPYVGWDRRQLGSDSVELLFEFDAVRRFRAITVDVNNDFRRCDARLFSRASVAASVGGVYFTGDSLELAVPPDDVNQFTRPVRLPVSGLVGRFVRLRLHFAPRSHWVLLSEVYFDSAAYLCSAIRQKHFFVLSARKLGLHQLRNLSPGTRGPAQFAPPHPPDSQCEQRGWHFRWGSFGAMLLRFEFAPSWRLRDKTASRCAGGDIKACDGTFAPAAAAVAPGTAAAGLLDWGCRHGGEYLRIAKRLSCRPQILEVAAVQRNFPRPLEPLADGTWMLSVGDDGRQRWVSPDLAISRPTPRSFAAAARSVRPVRASSIMQTPWGPRGQKFPLLMLGRGGWATILKRLSLLLTRGQRLLQFVCKAANQAGKPSTTRACLPVCAVGSSRAPLSRRPIWQHTESAWGLHAAFVSLLTVPKNKCPPPASITEGFCANSAIEIPGVSEVTPADSVQGGGSAGRESETTTYVAIIVSILLGAVLLMLAIAFLCLRRRLLRKKQRSGGHAAGRRQSAVHQQAKNAESIHLDFSSGRPAMLINGKAANGSIYTSLPNSEDEEEQRTDLSAPDCCYTYAPASFAQFAPAAAAVSGAAREYASATLYGPQQPPAFPGLSGASGLYASGLGTYARPRLVMTGTGQPHQQPLRQVANSATAATVDAGGLQQLGRQSRPALPGLPRPAAAAPFASNSPPPPVPRFPSDLSIQGGRIRTRALIGMELGQWVSGTVGQRVSSADQVTPESPQSAFLLRSPLMKPPASNTYQPREQLFVPASQPHQVESCSGNTVYACPDADLASAMDCGGVAGVPDDLDGGADSDAVAALEVAPGSVALKERLGAGQFGEVRLAEWAAPGGRLLLVAAKTLRPGAGPQARRDFRREMRLLARLQDPNIVRVLGVATKDAAAQQCILVEFMQHGDLHQFLRSRAAAAAASPEPPLSHGCLIYLAAQIASGMKYLESLQLVHRDLACRNCLLGEDYQVKICDFGMSQPLYSADYCRLDGGRGASLPIRWMAWEAVLHGRFSCRSDVWSFAVTLWEMLTFCREQPFAHLTDQQVVANCQHVMLCNGAAQALPRPPRCPRELFDLMSECWQRDEACRPRFREVHLFLQRHNAGFSPRDGSLLQLPLAS</sequence>
<evidence type="ECO:0000256" key="7">
    <source>
        <dbReference type="ARBA" id="ARBA00022989"/>
    </source>
</evidence>
<dbReference type="InterPro" id="IPR000421">
    <property type="entry name" value="FA58C"/>
</dbReference>
<proteinExistence type="predicted"/>
<dbReference type="GO" id="GO:0043235">
    <property type="term" value="C:receptor complex"/>
    <property type="evidence" value="ECO:0007669"/>
    <property type="project" value="TreeGrafter"/>
</dbReference>
<evidence type="ECO:0000256" key="16">
    <source>
        <dbReference type="SAM" id="SignalP"/>
    </source>
</evidence>
<protein>
    <submittedName>
        <fullName evidence="20">Protein kinase domain-containing protein</fullName>
    </submittedName>
</protein>
<dbReference type="GO" id="GO:0010976">
    <property type="term" value="P:positive regulation of neuron projection development"/>
    <property type="evidence" value="ECO:0007669"/>
    <property type="project" value="TreeGrafter"/>
</dbReference>
<dbReference type="FunFam" id="1.10.510.10:FF:000053">
    <property type="entry name" value="Epithelial discoidin domain-containing receptor 1"/>
    <property type="match status" value="1"/>
</dbReference>
<feature type="domain" description="F5/8 type C" evidence="18">
    <location>
        <begin position="28"/>
        <end position="200"/>
    </location>
</feature>
<dbReference type="InterPro" id="IPR001245">
    <property type="entry name" value="Ser-Thr/Tyr_kinase_cat_dom"/>
</dbReference>
<evidence type="ECO:0000256" key="15">
    <source>
        <dbReference type="SAM" id="Phobius"/>
    </source>
</evidence>
<evidence type="ECO:0000256" key="4">
    <source>
        <dbReference type="ARBA" id="ARBA00022729"/>
    </source>
</evidence>
<name>A0A1I8GQC0_9PLAT</name>
<dbReference type="PROSITE" id="PS00109">
    <property type="entry name" value="PROTEIN_KINASE_TYR"/>
    <property type="match status" value="1"/>
</dbReference>
<dbReference type="InterPro" id="IPR011009">
    <property type="entry name" value="Kinase-like_dom_sf"/>
</dbReference>
<dbReference type="PANTHER" id="PTHR24416">
    <property type="entry name" value="TYROSINE-PROTEIN KINASE RECEPTOR"/>
    <property type="match status" value="1"/>
</dbReference>
<comment type="catalytic activity">
    <reaction evidence="12">
        <text>L-tyrosyl-[protein] + ATP = O-phospho-L-tyrosyl-[protein] + ADP + H(+)</text>
        <dbReference type="Rhea" id="RHEA:10596"/>
        <dbReference type="Rhea" id="RHEA-COMP:10136"/>
        <dbReference type="Rhea" id="RHEA-COMP:20101"/>
        <dbReference type="ChEBI" id="CHEBI:15378"/>
        <dbReference type="ChEBI" id="CHEBI:30616"/>
        <dbReference type="ChEBI" id="CHEBI:46858"/>
        <dbReference type="ChEBI" id="CHEBI:61978"/>
        <dbReference type="ChEBI" id="CHEBI:456216"/>
        <dbReference type="EC" id="2.7.10.1"/>
    </reaction>
</comment>
<reference evidence="20" key="1">
    <citation type="submission" date="2016-11" db="UniProtKB">
        <authorList>
            <consortium name="WormBaseParasite"/>
        </authorList>
    </citation>
    <scope>IDENTIFICATION</scope>
</reference>
<feature type="signal peptide" evidence="16">
    <location>
        <begin position="1"/>
        <end position="21"/>
    </location>
</feature>
<feature type="binding site" evidence="13">
    <location>
        <position position="1118"/>
    </location>
    <ligand>
        <name>ATP</name>
        <dbReference type="ChEBI" id="CHEBI:30616"/>
    </ligand>
</feature>
<keyword evidence="7 15" id="KW-1133">Transmembrane helix</keyword>
<keyword evidence="19" id="KW-1185">Reference proteome</keyword>
<evidence type="ECO:0000256" key="14">
    <source>
        <dbReference type="SAM" id="MobiDB-lite"/>
    </source>
</evidence>
<dbReference type="Gene3D" id="2.60.120.260">
    <property type="entry name" value="Galactose-binding domain-like"/>
    <property type="match status" value="1"/>
</dbReference>
<dbReference type="Gene3D" id="3.30.200.20">
    <property type="entry name" value="Phosphorylase Kinase, domain 1"/>
    <property type="match status" value="1"/>
</dbReference>
<dbReference type="GO" id="GO:0005518">
    <property type="term" value="F:collagen binding"/>
    <property type="evidence" value="ECO:0007669"/>
    <property type="project" value="TreeGrafter"/>
</dbReference>
<keyword evidence="3 15" id="KW-0812">Transmembrane</keyword>
<feature type="transmembrane region" description="Helical" evidence="15">
    <location>
        <begin position="729"/>
        <end position="752"/>
    </location>
</feature>
<evidence type="ECO:0000256" key="2">
    <source>
        <dbReference type="ARBA" id="ARBA00022475"/>
    </source>
</evidence>
<dbReference type="PANTHER" id="PTHR24416:SF580">
    <property type="entry name" value="DISCOIDIN DOMAIN RECEPTOR, ISOFORM F"/>
    <property type="match status" value="1"/>
</dbReference>
<keyword evidence="6 13" id="KW-0067">ATP-binding</keyword>
<evidence type="ECO:0000256" key="5">
    <source>
        <dbReference type="ARBA" id="ARBA00022741"/>
    </source>
</evidence>
<dbReference type="InterPro" id="IPR048525">
    <property type="entry name" value="DDR1-2_DS-like"/>
</dbReference>
<dbReference type="PROSITE" id="PS50011">
    <property type="entry name" value="PROTEIN_KINASE_DOM"/>
    <property type="match status" value="1"/>
</dbReference>
<dbReference type="SUPFAM" id="SSF49785">
    <property type="entry name" value="Galactose-binding domain-like"/>
    <property type="match status" value="1"/>
</dbReference>
<keyword evidence="4 16" id="KW-0732">Signal</keyword>
<dbReference type="Gene3D" id="2.60.120.1190">
    <property type="match status" value="1"/>
</dbReference>
<dbReference type="GO" id="GO:0005886">
    <property type="term" value="C:plasma membrane"/>
    <property type="evidence" value="ECO:0007669"/>
    <property type="project" value="UniProtKB-SubCell"/>
</dbReference>
<evidence type="ECO:0000256" key="1">
    <source>
        <dbReference type="ARBA" id="ARBA00004251"/>
    </source>
</evidence>
<dbReference type="Pfam" id="PF21114">
    <property type="entry name" value="DDR1-2_DS-like"/>
    <property type="match status" value="1"/>
</dbReference>
<dbReference type="Proteomes" id="UP000095280">
    <property type="component" value="Unplaced"/>
</dbReference>
<dbReference type="PROSITE" id="PS00107">
    <property type="entry name" value="PROTEIN_KINASE_ATP"/>
    <property type="match status" value="1"/>
</dbReference>
<evidence type="ECO:0000256" key="3">
    <source>
        <dbReference type="ARBA" id="ARBA00022692"/>
    </source>
</evidence>
<evidence type="ECO:0000259" key="18">
    <source>
        <dbReference type="PROSITE" id="PS50022"/>
    </source>
</evidence>
<evidence type="ECO:0000256" key="13">
    <source>
        <dbReference type="PROSITE-ProRule" id="PRU10141"/>
    </source>
</evidence>
<dbReference type="InterPro" id="IPR000719">
    <property type="entry name" value="Prot_kinase_dom"/>
</dbReference>
<dbReference type="PRINTS" id="PR00109">
    <property type="entry name" value="TYRKINASE"/>
</dbReference>
<dbReference type="WBParaSite" id="maker-uti_cns_0002763-snap-gene-0.7-mRNA-1">
    <property type="protein sequence ID" value="maker-uti_cns_0002763-snap-gene-0.7-mRNA-1"/>
    <property type="gene ID" value="maker-uti_cns_0002763-snap-gene-0.7"/>
</dbReference>
<keyword evidence="10" id="KW-0675">Receptor</keyword>
<dbReference type="SMART" id="SM00220">
    <property type="entry name" value="S_TKc"/>
    <property type="match status" value="1"/>
</dbReference>
<dbReference type="GO" id="GO:0038062">
    <property type="term" value="F:protein tyrosine kinase collagen receptor activity"/>
    <property type="evidence" value="ECO:0007669"/>
    <property type="project" value="TreeGrafter"/>
</dbReference>
<evidence type="ECO:0000313" key="19">
    <source>
        <dbReference type="Proteomes" id="UP000095280"/>
    </source>
</evidence>
<evidence type="ECO:0000256" key="11">
    <source>
        <dbReference type="ARBA" id="ARBA00023180"/>
    </source>
</evidence>
<dbReference type="SMART" id="SM00219">
    <property type="entry name" value="TyrKc"/>
    <property type="match status" value="1"/>
</dbReference>
<feature type="region of interest" description="Disordered" evidence="14">
    <location>
        <begin position="926"/>
        <end position="961"/>
    </location>
</feature>
<keyword evidence="9" id="KW-1015">Disulfide bond</keyword>
<comment type="subcellular location">
    <subcellularLocation>
        <location evidence="1">Cell membrane</location>
        <topology evidence="1">Single-pass type I membrane protein</topology>
    </subcellularLocation>
</comment>
<evidence type="ECO:0000256" key="12">
    <source>
        <dbReference type="ARBA" id="ARBA00051243"/>
    </source>
</evidence>
<dbReference type="Pfam" id="PF07714">
    <property type="entry name" value="PK_Tyr_Ser-Thr"/>
    <property type="match status" value="1"/>
</dbReference>
<dbReference type="InterPro" id="IPR020635">
    <property type="entry name" value="Tyr_kinase_cat_dom"/>
</dbReference>
<dbReference type="InterPro" id="IPR008979">
    <property type="entry name" value="Galactose-bd-like_sf"/>
</dbReference>
<keyword evidence="11" id="KW-0325">Glycoprotein</keyword>
<keyword evidence="8 15" id="KW-0472">Membrane</keyword>
<evidence type="ECO:0000256" key="9">
    <source>
        <dbReference type="ARBA" id="ARBA00023157"/>
    </source>
</evidence>
<dbReference type="SUPFAM" id="SSF56112">
    <property type="entry name" value="Protein kinase-like (PK-like)"/>
    <property type="match status" value="1"/>
</dbReference>
<dbReference type="Gene3D" id="1.10.510.10">
    <property type="entry name" value="Transferase(Phosphotransferase) domain 1"/>
    <property type="match status" value="1"/>
</dbReference>
<dbReference type="Pfam" id="PF00754">
    <property type="entry name" value="F5_F8_type_C"/>
    <property type="match status" value="1"/>
</dbReference>
<keyword evidence="5 13" id="KW-0547">Nucleotide-binding</keyword>
<accession>A0A1I8GQC0</accession>
<dbReference type="InterPro" id="IPR008266">
    <property type="entry name" value="Tyr_kinase_AS"/>
</dbReference>
<feature type="compositionally biased region" description="Low complexity" evidence="14">
    <location>
        <begin position="928"/>
        <end position="947"/>
    </location>
</feature>
<evidence type="ECO:0000313" key="20">
    <source>
        <dbReference type="WBParaSite" id="maker-uti_cns_0002763-snap-gene-0.7-mRNA-1"/>
    </source>
</evidence>
<dbReference type="GO" id="GO:0005524">
    <property type="term" value="F:ATP binding"/>
    <property type="evidence" value="ECO:0007669"/>
    <property type="project" value="UniProtKB-UniRule"/>
</dbReference>
<dbReference type="PROSITE" id="PS50022">
    <property type="entry name" value="FA58C_3"/>
    <property type="match status" value="1"/>
</dbReference>
<keyword evidence="2" id="KW-1003">Cell membrane</keyword>